<feature type="compositionally biased region" description="Polar residues" evidence="1">
    <location>
        <begin position="28"/>
        <end position="39"/>
    </location>
</feature>
<proteinExistence type="predicted"/>
<feature type="compositionally biased region" description="Polar residues" evidence="1">
    <location>
        <begin position="1"/>
        <end position="13"/>
    </location>
</feature>
<dbReference type="InterPro" id="IPR009784">
    <property type="entry name" value="DUF1349"/>
</dbReference>
<dbReference type="AlphaFoldDB" id="A0AAN6WZP8"/>
<evidence type="ECO:0000313" key="2">
    <source>
        <dbReference type="EMBL" id="KAK4189437.1"/>
    </source>
</evidence>
<gene>
    <name evidence="2" type="ORF">QBC35DRAFT_141227</name>
</gene>
<name>A0AAN6WZP8_9PEZI</name>
<dbReference type="Proteomes" id="UP001302126">
    <property type="component" value="Unassembled WGS sequence"/>
</dbReference>
<comment type="caution">
    <text evidence="2">The sequence shown here is derived from an EMBL/GenBank/DDBJ whole genome shotgun (WGS) entry which is preliminary data.</text>
</comment>
<dbReference type="PANTHER" id="PTHR35332">
    <property type="entry name" value="REGULATION OF ENOLASE PROTEIN 1"/>
    <property type="match status" value="1"/>
</dbReference>
<dbReference type="EMBL" id="MU864375">
    <property type="protein sequence ID" value="KAK4189437.1"/>
    <property type="molecule type" value="Genomic_DNA"/>
</dbReference>
<keyword evidence="3" id="KW-1185">Reference proteome</keyword>
<dbReference type="Gene3D" id="2.60.120.200">
    <property type="match status" value="1"/>
</dbReference>
<sequence>MSSTETFTITAGPNTDLWRKPPVKDISNAPTAKATTSPLPSFRSARISFKLPYTHQYDQAGLLLIFSPLPPSSSSSTPSPSSYSSKVTGNPKKWIKAGLEFYNSLPRFSIVSCDAWADWSVAPLSEPDSSWTSLSIEKEGDEKGESLWVYQILNSGEKIPLREICWVYGDSPDQWEVKVEAMAARPTTDEGAGDLVAEFKDFEVSWE</sequence>
<protein>
    <submittedName>
        <fullName evidence="2">Uncharacterized protein</fullName>
    </submittedName>
</protein>
<accession>A0AAN6WZP8</accession>
<evidence type="ECO:0000256" key="1">
    <source>
        <dbReference type="SAM" id="MobiDB-lite"/>
    </source>
</evidence>
<dbReference type="Pfam" id="PF07081">
    <property type="entry name" value="DUF1349"/>
    <property type="match status" value="1"/>
</dbReference>
<reference evidence="2" key="2">
    <citation type="submission" date="2023-05" db="EMBL/GenBank/DDBJ databases">
        <authorList>
            <consortium name="Lawrence Berkeley National Laboratory"/>
            <person name="Steindorff A."/>
            <person name="Hensen N."/>
            <person name="Bonometti L."/>
            <person name="Westerberg I."/>
            <person name="Brannstrom I.O."/>
            <person name="Guillou S."/>
            <person name="Cros-Aarteil S."/>
            <person name="Calhoun S."/>
            <person name="Haridas S."/>
            <person name="Kuo A."/>
            <person name="Mondo S."/>
            <person name="Pangilinan J."/>
            <person name="Riley R."/>
            <person name="Labutti K."/>
            <person name="Andreopoulos B."/>
            <person name="Lipzen A."/>
            <person name="Chen C."/>
            <person name="Yanf M."/>
            <person name="Daum C."/>
            <person name="Ng V."/>
            <person name="Clum A."/>
            <person name="Ohm R."/>
            <person name="Martin F."/>
            <person name="Silar P."/>
            <person name="Natvig D."/>
            <person name="Lalanne C."/>
            <person name="Gautier V."/>
            <person name="Ament-Velasquez S.L."/>
            <person name="Kruys A."/>
            <person name="Hutchinson M.I."/>
            <person name="Powell A.J."/>
            <person name="Barry K."/>
            <person name="Miller A.N."/>
            <person name="Grigoriev I.V."/>
            <person name="Debuchy R."/>
            <person name="Gladieux P."/>
            <person name="Thoren M.H."/>
            <person name="Johannesson H."/>
        </authorList>
    </citation>
    <scope>NUCLEOTIDE SEQUENCE</scope>
    <source>
        <strain evidence="2">PSN309</strain>
    </source>
</reference>
<evidence type="ECO:0000313" key="3">
    <source>
        <dbReference type="Proteomes" id="UP001302126"/>
    </source>
</evidence>
<dbReference type="PANTHER" id="PTHR35332:SF2">
    <property type="entry name" value="REGULATION OF ENOLASE PROTEIN 1"/>
    <property type="match status" value="1"/>
</dbReference>
<feature type="region of interest" description="Disordered" evidence="1">
    <location>
        <begin position="1"/>
        <end position="39"/>
    </location>
</feature>
<organism evidence="2 3">
    <name type="scientific">Podospora australis</name>
    <dbReference type="NCBI Taxonomy" id="1536484"/>
    <lineage>
        <taxon>Eukaryota</taxon>
        <taxon>Fungi</taxon>
        <taxon>Dikarya</taxon>
        <taxon>Ascomycota</taxon>
        <taxon>Pezizomycotina</taxon>
        <taxon>Sordariomycetes</taxon>
        <taxon>Sordariomycetidae</taxon>
        <taxon>Sordariales</taxon>
        <taxon>Podosporaceae</taxon>
        <taxon>Podospora</taxon>
    </lineage>
</organism>
<reference evidence="2" key="1">
    <citation type="journal article" date="2023" name="Mol. Phylogenet. Evol.">
        <title>Genome-scale phylogeny and comparative genomics of the fungal order Sordariales.</title>
        <authorList>
            <person name="Hensen N."/>
            <person name="Bonometti L."/>
            <person name="Westerberg I."/>
            <person name="Brannstrom I.O."/>
            <person name="Guillou S."/>
            <person name="Cros-Aarteil S."/>
            <person name="Calhoun S."/>
            <person name="Haridas S."/>
            <person name="Kuo A."/>
            <person name="Mondo S."/>
            <person name="Pangilinan J."/>
            <person name="Riley R."/>
            <person name="LaButti K."/>
            <person name="Andreopoulos B."/>
            <person name="Lipzen A."/>
            <person name="Chen C."/>
            <person name="Yan M."/>
            <person name="Daum C."/>
            <person name="Ng V."/>
            <person name="Clum A."/>
            <person name="Steindorff A."/>
            <person name="Ohm R.A."/>
            <person name="Martin F."/>
            <person name="Silar P."/>
            <person name="Natvig D.O."/>
            <person name="Lalanne C."/>
            <person name="Gautier V."/>
            <person name="Ament-Velasquez S.L."/>
            <person name="Kruys A."/>
            <person name="Hutchinson M.I."/>
            <person name="Powell A.J."/>
            <person name="Barry K."/>
            <person name="Miller A.N."/>
            <person name="Grigoriev I.V."/>
            <person name="Debuchy R."/>
            <person name="Gladieux P."/>
            <person name="Hiltunen Thoren M."/>
            <person name="Johannesson H."/>
        </authorList>
    </citation>
    <scope>NUCLEOTIDE SEQUENCE</scope>
    <source>
        <strain evidence="2">PSN309</strain>
    </source>
</reference>